<reference evidence="2 3" key="1">
    <citation type="submission" date="2020-08" db="EMBL/GenBank/DDBJ databases">
        <title>Genome sequence of Erysipelothrix inopinata DSM 15511T.</title>
        <authorList>
            <person name="Hyun D.-W."/>
            <person name="Bae J.-W."/>
        </authorList>
    </citation>
    <scope>NUCLEOTIDE SEQUENCE [LARGE SCALE GENOMIC DNA]</scope>
    <source>
        <strain evidence="2 3">DSM 15511</strain>
    </source>
</reference>
<evidence type="ECO:0000313" key="3">
    <source>
        <dbReference type="Proteomes" id="UP000515928"/>
    </source>
</evidence>
<dbReference type="InterPro" id="IPR029063">
    <property type="entry name" value="SAM-dependent_MTases_sf"/>
</dbReference>
<sequence length="223" mass="25711">MINYYDALFTNDEGLDAYYKYVSDNIVGHSIIELACGTGDILSRLNQKYDVVGIDLDETMIATTLTKFPDLRGKVSEGDFLEYTDTKRYDNCVCIGDSLNYILNKEDLMKFVEVSTQLSDHIILDCHHPFRLNEFRNDYYEEGSTDAFDYAYQIEVEGEHLVHVINFLDGTFDAIYQWVFNPEILINAYKEKGYNVKVMTDFDKDGITDEGEKVRLIATKESI</sequence>
<keyword evidence="3" id="KW-1185">Reference proteome</keyword>
<proteinExistence type="predicted"/>
<evidence type="ECO:0000259" key="1">
    <source>
        <dbReference type="Pfam" id="PF13649"/>
    </source>
</evidence>
<dbReference type="CDD" id="cd02440">
    <property type="entry name" value="AdoMet_MTases"/>
    <property type="match status" value="1"/>
</dbReference>
<keyword evidence="2" id="KW-0489">Methyltransferase</keyword>
<dbReference type="Pfam" id="PF13649">
    <property type="entry name" value="Methyltransf_25"/>
    <property type="match status" value="1"/>
</dbReference>
<evidence type="ECO:0000313" key="2">
    <source>
        <dbReference type="EMBL" id="QNN60395.1"/>
    </source>
</evidence>
<dbReference type="KEGG" id="eio:H9L01_08460"/>
<protein>
    <submittedName>
        <fullName evidence="2">Class I SAM-dependent methyltransferase</fullName>
    </submittedName>
</protein>
<dbReference type="InterPro" id="IPR041698">
    <property type="entry name" value="Methyltransf_25"/>
</dbReference>
<feature type="domain" description="Methyltransferase" evidence="1">
    <location>
        <begin position="31"/>
        <end position="112"/>
    </location>
</feature>
<gene>
    <name evidence="2" type="ORF">H9L01_08460</name>
</gene>
<dbReference type="Gene3D" id="3.40.50.150">
    <property type="entry name" value="Vaccinia Virus protein VP39"/>
    <property type="match status" value="1"/>
</dbReference>
<organism evidence="2 3">
    <name type="scientific">Erysipelothrix inopinata</name>
    <dbReference type="NCBI Taxonomy" id="225084"/>
    <lineage>
        <taxon>Bacteria</taxon>
        <taxon>Bacillati</taxon>
        <taxon>Bacillota</taxon>
        <taxon>Erysipelotrichia</taxon>
        <taxon>Erysipelotrichales</taxon>
        <taxon>Erysipelotrichaceae</taxon>
        <taxon>Erysipelothrix</taxon>
    </lineage>
</organism>
<name>A0A7G9RXS0_9FIRM</name>
<dbReference type="Gene3D" id="2.20.25.110">
    <property type="entry name" value="S-adenosyl-L-methionine-dependent methyltransferases"/>
    <property type="match status" value="1"/>
</dbReference>
<dbReference type="EMBL" id="CP060715">
    <property type="protein sequence ID" value="QNN60395.1"/>
    <property type="molecule type" value="Genomic_DNA"/>
</dbReference>
<dbReference type="AlphaFoldDB" id="A0A7G9RXS0"/>
<dbReference type="RefSeq" id="WP_187533524.1">
    <property type="nucleotide sequence ID" value="NZ_CBCSHU010000004.1"/>
</dbReference>
<accession>A0A7G9RXS0</accession>
<dbReference type="Proteomes" id="UP000515928">
    <property type="component" value="Chromosome"/>
</dbReference>
<keyword evidence="2" id="KW-0808">Transferase</keyword>
<dbReference type="GO" id="GO:0032259">
    <property type="term" value="P:methylation"/>
    <property type="evidence" value="ECO:0007669"/>
    <property type="project" value="UniProtKB-KW"/>
</dbReference>
<dbReference type="GO" id="GO:0008168">
    <property type="term" value="F:methyltransferase activity"/>
    <property type="evidence" value="ECO:0007669"/>
    <property type="project" value="UniProtKB-KW"/>
</dbReference>
<dbReference type="SUPFAM" id="SSF53335">
    <property type="entry name" value="S-adenosyl-L-methionine-dependent methyltransferases"/>
    <property type="match status" value="1"/>
</dbReference>